<dbReference type="SUPFAM" id="SSF46785">
    <property type="entry name" value="Winged helix' DNA-binding domain"/>
    <property type="match status" value="1"/>
</dbReference>
<evidence type="ECO:0000259" key="4">
    <source>
        <dbReference type="PROSITE" id="PS50961"/>
    </source>
</evidence>
<dbReference type="FunFam" id="1.10.10.10:FF:000131">
    <property type="entry name" value="la-related protein 1B isoform X2"/>
    <property type="match status" value="1"/>
</dbReference>
<dbReference type="InterPro" id="IPR036390">
    <property type="entry name" value="WH_DNA-bd_sf"/>
</dbReference>
<sequence length="522" mass="56260">MAATTFQSDDSGVVKSPRSPVHSQSVSPPWTSIVKGPMIMASDAVSPAFLSSVEGQTGNLTSDWCTPSMVPEIVTSPDASGTEGQASGTGGGCSNASMKPVWNKPAEGVFEAVSPVMGAVSWPALGEFSKSAMKSSSSESLKGLADGSLPPALQAVTENSSSSSHKQTTANTAPPASPQNHGAPAKQRPMKRGGGSFKANVSANGGVSVMPPTNQDLVTENLHNSSGKAGTTHMESSPRDNKHIEPVKGGFGSQSVNGNDRQHQRNTYRRSNSGPHLRGDGSYHHSHGGKRDQDREWNQHSRSFNGRDTRTHSQRGYTRGYIRPSVHTPPLFIPPQMPLMRPFGNNIMYPDMPSPVFYIQGSSPSTDSLRGMPPIVGPIPPPMYFVTDPMLHARIVSQIDYYFSNDNLVKDTYLRENMDEHGWVPISLIAGFKKVLYLTDNIQLILDAMRASAVVEVQGDKIRRRNDWMRWLMQPPSQATGSQDVLASRLQGVSLDGATSTIQDSVRSQQGGGNVEDEKLII</sequence>
<feature type="compositionally biased region" description="Basic and acidic residues" evidence="3">
    <location>
        <begin position="277"/>
        <end position="311"/>
    </location>
</feature>
<feature type="domain" description="HTH La-type RNA-binding" evidence="4">
    <location>
        <begin position="385"/>
        <end position="474"/>
    </location>
</feature>
<accession>A0A5N6NH11</accession>
<feature type="compositionally biased region" description="Polar residues" evidence="3">
    <location>
        <begin position="1"/>
        <end position="10"/>
    </location>
</feature>
<protein>
    <recommendedName>
        <fullName evidence="4">HTH La-type RNA-binding domain-containing protein</fullName>
    </recommendedName>
</protein>
<dbReference type="SMART" id="SM00715">
    <property type="entry name" value="LA"/>
    <property type="match status" value="1"/>
</dbReference>
<feature type="region of interest" description="Disordered" evidence="3">
    <location>
        <begin position="1"/>
        <end position="29"/>
    </location>
</feature>
<dbReference type="InterPro" id="IPR006630">
    <property type="entry name" value="La_HTH"/>
</dbReference>
<dbReference type="AlphaFoldDB" id="A0A5N6NH11"/>
<dbReference type="PANTHER" id="PTHR22792">
    <property type="entry name" value="LUPUS LA PROTEIN-RELATED"/>
    <property type="match status" value="1"/>
</dbReference>
<comment type="caution">
    <text evidence="5">The sequence shown here is derived from an EMBL/GenBank/DDBJ whole genome shotgun (WGS) entry which is preliminary data.</text>
</comment>
<name>A0A5N6NH11_9ASTR</name>
<dbReference type="GO" id="GO:0003723">
    <property type="term" value="F:RNA binding"/>
    <property type="evidence" value="ECO:0007669"/>
    <property type="project" value="UniProtKB-UniRule"/>
</dbReference>
<gene>
    <name evidence="5" type="ORF">E3N88_24134</name>
</gene>
<dbReference type="PANTHER" id="PTHR22792:SF168">
    <property type="entry name" value="LA-TYPE HTH DOMAIN, WINGED HELIX-LIKE DNA-BINDING DOMAIN SUPERFAMILY"/>
    <property type="match status" value="1"/>
</dbReference>
<dbReference type="EMBL" id="SZYD01000012">
    <property type="protein sequence ID" value="KAD4586533.1"/>
    <property type="molecule type" value="Genomic_DNA"/>
</dbReference>
<dbReference type="OrthoDB" id="340227at2759"/>
<dbReference type="Proteomes" id="UP000326396">
    <property type="component" value="Linkage Group LG2"/>
</dbReference>
<keyword evidence="1 2" id="KW-0694">RNA-binding</keyword>
<dbReference type="PROSITE" id="PS50961">
    <property type="entry name" value="HTH_LA"/>
    <property type="match status" value="1"/>
</dbReference>
<evidence type="ECO:0000313" key="5">
    <source>
        <dbReference type="EMBL" id="KAD4586533.1"/>
    </source>
</evidence>
<dbReference type="Gene3D" id="1.10.10.10">
    <property type="entry name" value="Winged helix-like DNA-binding domain superfamily/Winged helix DNA-binding domain"/>
    <property type="match status" value="1"/>
</dbReference>
<keyword evidence="6" id="KW-1185">Reference proteome</keyword>
<reference evidence="5 6" key="1">
    <citation type="submission" date="2019-05" db="EMBL/GenBank/DDBJ databases">
        <title>Mikania micrantha, genome provides insights into the molecular mechanism of rapid growth.</title>
        <authorList>
            <person name="Liu B."/>
        </authorList>
    </citation>
    <scope>NUCLEOTIDE SEQUENCE [LARGE SCALE GENOMIC DNA]</scope>
    <source>
        <strain evidence="5">NLD-2019</strain>
        <tissue evidence="5">Leaf</tissue>
    </source>
</reference>
<feature type="compositionally biased region" description="Basic and acidic residues" evidence="3">
    <location>
        <begin position="236"/>
        <end position="246"/>
    </location>
</feature>
<feature type="compositionally biased region" description="Polar residues" evidence="3">
    <location>
        <begin position="156"/>
        <end position="180"/>
    </location>
</feature>
<dbReference type="InterPro" id="IPR045180">
    <property type="entry name" value="La_dom_prot"/>
</dbReference>
<evidence type="ECO:0000256" key="2">
    <source>
        <dbReference type="PROSITE-ProRule" id="PRU00332"/>
    </source>
</evidence>
<evidence type="ECO:0000256" key="3">
    <source>
        <dbReference type="SAM" id="MobiDB-lite"/>
    </source>
</evidence>
<evidence type="ECO:0000313" key="6">
    <source>
        <dbReference type="Proteomes" id="UP000326396"/>
    </source>
</evidence>
<organism evidence="5 6">
    <name type="scientific">Mikania micrantha</name>
    <name type="common">bitter vine</name>
    <dbReference type="NCBI Taxonomy" id="192012"/>
    <lineage>
        <taxon>Eukaryota</taxon>
        <taxon>Viridiplantae</taxon>
        <taxon>Streptophyta</taxon>
        <taxon>Embryophyta</taxon>
        <taxon>Tracheophyta</taxon>
        <taxon>Spermatophyta</taxon>
        <taxon>Magnoliopsida</taxon>
        <taxon>eudicotyledons</taxon>
        <taxon>Gunneridae</taxon>
        <taxon>Pentapetalae</taxon>
        <taxon>asterids</taxon>
        <taxon>campanulids</taxon>
        <taxon>Asterales</taxon>
        <taxon>Asteraceae</taxon>
        <taxon>Asteroideae</taxon>
        <taxon>Heliantheae alliance</taxon>
        <taxon>Eupatorieae</taxon>
        <taxon>Mikania</taxon>
    </lineage>
</organism>
<evidence type="ECO:0000256" key="1">
    <source>
        <dbReference type="ARBA" id="ARBA00022884"/>
    </source>
</evidence>
<proteinExistence type="predicted"/>
<feature type="compositionally biased region" description="Polar residues" evidence="3">
    <location>
        <begin position="199"/>
        <end position="235"/>
    </location>
</feature>
<feature type="region of interest" description="Disordered" evidence="3">
    <location>
        <begin position="156"/>
        <end position="323"/>
    </location>
</feature>
<dbReference type="Pfam" id="PF05383">
    <property type="entry name" value="La"/>
    <property type="match status" value="1"/>
</dbReference>
<dbReference type="CDD" id="cd07323">
    <property type="entry name" value="LAM"/>
    <property type="match status" value="1"/>
</dbReference>
<dbReference type="InterPro" id="IPR036388">
    <property type="entry name" value="WH-like_DNA-bd_sf"/>
</dbReference>